<dbReference type="CDD" id="cd16916">
    <property type="entry name" value="HATPase_CheA-like"/>
    <property type="match status" value="1"/>
</dbReference>
<keyword evidence="5 14" id="KW-0418">Kinase</keyword>
<dbReference type="PROSITE" id="PS50851">
    <property type="entry name" value="CHEW"/>
    <property type="match status" value="1"/>
</dbReference>
<keyword evidence="6" id="KW-0902">Two-component regulatory system</keyword>
<dbReference type="CDD" id="cd00088">
    <property type="entry name" value="HPT"/>
    <property type="match status" value="1"/>
</dbReference>
<dbReference type="Gene3D" id="3.40.50.2300">
    <property type="match status" value="1"/>
</dbReference>
<dbReference type="PROSITE" id="PS50894">
    <property type="entry name" value="HPT"/>
    <property type="match status" value="1"/>
</dbReference>
<evidence type="ECO:0000313" key="14">
    <source>
        <dbReference type="EMBL" id="MDG3494651.1"/>
    </source>
</evidence>
<dbReference type="Proteomes" id="UP001152872">
    <property type="component" value="Unassembled WGS sequence"/>
</dbReference>
<feature type="domain" description="Histidine kinase" evidence="10">
    <location>
        <begin position="449"/>
        <end position="683"/>
    </location>
</feature>
<dbReference type="AlphaFoldDB" id="A0A9X4MBF1"/>
<dbReference type="GO" id="GO:0006935">
    <property type="term" value="P:chemotaxis"/>
    <property type="evidence" value="ECO:0007669"/>
    <property type="project" value="InterPro"/>
</dbReference>
<protein>
    <recommendedName>
        <fullName evidence="2">histidine kinase</fullName>
        <ecNumber evidence="2">2.7.13.3</ecNumber>
    </recommendedName>
</protein>
<dbReference type="GO" id="GO:0000155">
    <property type="term" value="F:phosphorelay sensor kinase activity"/>
    <property type="evidence" value="ECO:0007669"/>
    <property type="project" value="InterPro"/>
</dbReference>
<evidence type="ECO:0000256" key="5">
    <source>
        <dbReference type="ARBA" id="ARBA00022777"/>
    </source>
</evidence>
<evidence type="ECO:0000256" key="9">
    <source>
        <dbReference type="SAM" id="Coils"/>
    </source>
</evidence>
<name>A0A9X4MBF1_9CYAN</name>
<dbReference type="PANTHER" id="PTHR43395">
    <property type="entry name" value="SENSOR HISTIDINE KINASE CHEA"/>
    <property type="match status" value="1"/>
</dbReference>
<evidence type="ECO:0000256" key="1">
    <source>
        <dbReference type="ARBA" id="ARBA00000085"/>
    </source>
</evidence>
<dbReference type="InterPro" id="IPR036890">
    <property type="entry name" value="HATPase_C_sf"/>
</dbReference>
<evidence type="ECO:0000259" key="10">
    <source>
        <dbReference type="PROSITE" id="PS50109"/>
    </source>
</evidence>
<evidence type="ECO:0000259" key="12">
    <source>
        <dbReference type="PROSITE" id="PS50851"/>
    </source>
</evidence>
<dbReference type="SUPFAM" id="SSF55874">
    <property type="entry name" value="ATPase domain of HSP90 chaperone/DNA topoisomerase II/histidine kinase"/>
    <property type="match status" value="1"/>
</dbReference>
<dbReference type="InterPro" id="IPR001789">
    <property type="entry name" value="Sig_transdc_resp-reg_receiver"/>
</dbReference>
<keyword evidence="3 8" id="KW-0597">Phosphoprotein</keyword>
<dbReference type="InterPro" id="IPR004105">
    <property type="entry name" value="CheA-like_dim"/>
</dbReference>
<dbReference type="PROSITE" id="PS50109">
    <property type="entry name" value="HIS_KIN"/>
    <property type="match status" value="1"/>
</dbReference>
<dbReference type="Gene3D" id="1.20.120.160">
    <property type="entry name" value="HPT domain"/>
    <property type="match status" value="1"/>
</dbReference>
<dbReference type="GO" id="GO:0005737">
    <property type="term" value="C:cytoplasm"/>
    <property type="evidence" value="ECO:0007669"/>
    <property type="project" value="InterPro"/>
</dbReference>
<proteinExistence type="predicted"/>
<dbReference type="InterPro" id="IPR003594">
    <property type="entry name" value="HATPase_dom"/>
</dbReference>
<feature type="coiled-coil region" evidence="9">
    <location>
        <begin position="372"/>
        <end position="399"/>
    </location>
</feature>
<evidence type="ECO:0000313" key="15">
    <source>
        <dbReference type="Proteomes" id="UP001152872"/>
    </source>
</evidence>
<feature type="modified residue" description="4-aspartylphosphate" evidence="8">
    <location>
        <position position="904"/>
    </location>
</feature>
<accession>A0A9X4MBF1</accession>
<dbReference type="SMART" id="SM00448">
    <property type="entry name" value="REC"/>
    <property type="match status" value="1"/>
</dbReference>
<feature type="domain" description="Response regulatory" evidence="11">
    <location>
        <begin position="848"/>
        <end position="971"/>
    </location>
</feature>
<organism evidence="14 15">
    <name type="scientific">Pseudanabaena catenata USMAC16</name>
    <dbReference type="NCBI Taxonomy" id="1855837"/>
    <lineage>
        <taxon>Bacteria</taxon>
        <taxon>Bacillati</taxon>
        <taxon>Cyanobacteriota</taxon>
        <taxon>Cyanophyceae</taxon>
        <taxon>Pseudanabaenales</taxon>
        <taxon>Pseudanabaenaceae</taxon>
        <taxon>Pseudanabaena</taxon>
    </lineage>
</organism>
<comment type="catalytic activity">
    <reaction evidence="1">
        <text>ATP + protein L-histidine = ADP + protein N-phospho-L-histidine.</text>
        <dbReference type="EC" id="2.7.13.3"/>
    </reaction>
</comment>
<keyword evidence="9" id="KW-0175">Coiled coil</keyword>
<dbReference type="SMART" id="SM00387">
    <property type="entry name" value="HATPase_c"/>
    <property type="match status" value="1"/>
</dbReference>
<evidence type="ECO:0000256" key="3">
    <source>
        <dbReference type="ARBA" id="ARBA00022553"/>
    </source>
</evidence>
<dbReference type="FunFam" id="3.30.565.10:FF:000016">
    <property type="entry name" value="Chemotaxis protein CheA, putative"/>
    <property type="match status" value="1"/>
</dbReference>
<sequence>MAIDTLTDREWKVRLLFLDEVRDYLTDIETEVLGLSDRGLQKSAINKILRAAHSMKGGAAMMGFQALSELAHQLEDFFKILQAKNQTAIASEMESLFLGVIDGMGKVANIHKQRKLPNIDWMQEQIEPPFRQLHAILGDLSSHDEASLLSEEVGQDMRVLMFTTEVDACLDRLTSVLNDPNAQLLKEEFELTSQEFGCLGEMLELPAFSQLCEEIAQALADKSNNLKEVATAALAAWRRSQALVLVNQFQALPTHFEIVTANPPSVKDLLSSPAPESTLQDSLEETASPNEDSIIYEHIIYEDPTISLDQSLLDISDFQDITPNGSIIGENLPNKSEQNIDTTVRIPLQQLELLSDRFGELNAERSGLRLQLKRMRDLVQLLNKRMHGLEESNAQLREAYDRVATSETFKPIAATPPSEKLALPPSETFLPYASRFDLLEMDSYSELHVLSREIMDSVVQLQEVSSDLETALTDTESTERELGRASRQMQTAIEQARMRMLSEIFGRFPRLLRDLSLSHGKQVELVVRGSSTLVERSVIEVLEDPLLHLIRNAFDHGIESPEARIAKGKPPKGKIEIAAGYRGNQTIITVSDDGNGIDFAKLRDRALQMGLSESDLDDSTEIELLELIFEAGFSTAERVTSLSGRGVGMDVVRSNLNRIGGNVRVETEAGKGTTFILTVPVSLSIAKVLLFESSGLQMAILVSGVEEILLIKDAKIHTVADQRLLDWEGYSVPLFKLGDRLQFSRPQLQTETENRPIVDEPLIAIVTHNNVPFGLQVDRYWGEQEVTIRGVQSLIPLPTGFMGCAILGGGKLVPLVDIDGLVAWAIDIDLPLSKPLTLMPKKDTQRTTVLVVDDSINVRRFVAMTLEKANYRVEQAKDGLEAMEKLRKMQTLPKNAQVSLVICDIEMPRLDGFGFLVQSRADPHCQDLPVVMLTSRSGNKHRDLAMRLGASAYFSKPFKDNELLQTLSQLIFNRQLQST</sequence>
<evidence type="ECO:0000256" key="7">
    <source>
        <dbReference type="PROSITE-ProRule" id="PRU00110"/>
    </source>
</evidence>
<feature type="domain" description="HPt" evidence="13">
    <location>
        <begin position="6"/>
        <end position="111"/>
    </location>
</feature>
<dbReference type="SMART" id="SM01231">
    <property type="entry name" value="H-kinase_dim"/>
    <property type="match status" value="1"/>
</dbReference>
<dbReference type="Gene3D" id="3.30.565.10">
    <property type="entry name" value="Histidine kinase-like ATPase, C-terminal domain"/>
    <property type="match status" value="1"/>
</dbReference>
<comment type="caution">
    <text evidence="14">The sequence shown here is derived from an EMBL/GenBank/DDBJ whole genome shotgun (WGS) entry which is preliminary data.</text>
</comment>
<dbReference type="InterPro" id="IPR036641">
    <property type="entry name" value="HPT_dom_sf"/>
</dbReference>
<dbReference type="Pfam" id="PF01627">
    <property type="entry name" value="Hpt"/>
    <property type="match status" value="1"/>
</dbReference>
<dbReference type="SMART" id="SM00260">
    <property type="entry name" value="CheW"/>
    <property type="match status" value="1"/>
</dbReference>
<dbReference type="SUPFAM" id="SSF47226">
    <property type="entry name" value="Histidine-containing phosphotransfer domain, HPT domain"/>
    <property type="match status" value="1"/>
</dbReference>
<keyword evidence="4 14" id="KW-0808">Transferase</keyword>
<dbReference type="InterPro" id="IPR036061">
    <property type="entry name" value="CheW-like_dom_sf"/>
</dbReference>
<evidence type="ECO:0000259" key="13">
    <source>
        <dbReference type="PROSITE" id="PS50894"/>
    </source>
</evidence>
<dbReference type="InterPro" id="IPR051315">
    <property type="entry name" value="Bact_Chemotaxis_CheA"/>
</dbReference>
<dbReference type="SUPFAM" id="SSF52172">
    <property type="entry name" value="CheY-like"/>
    <property type="match status" value="1"/>
</dbReference>
<dbReference type="PRINTS" id="PR00344">
    <property type="entry name" value="BCTRLSENSOR"/>
</dbReference>
<dbReference type="PROSITE" id="PS50110">
    <property type="entry name" value="RESPONSE_REGULATORY"/>
    <property type="match status" value="1"/>
</dbReference>
<dbReference type="SUPFAM" id="SSF50341">
    <property type="entry name" value="CheW-like"/>
    <property type="match status" value="1"/>
</dbReference>
<evidence type="ECO:0000256" key="8">
    <source>
        <dbReference type="PROSITE-ProRule" id="PRU00169"/>
    </source>
</evidence>
<evidence type="ECO:0000259" key="11">
    <source>
        <dbReference type="PROSITE" id="PS50110"/>
    </source>
</evidence>
<dbReference type="Pfam" id="PF01584">
    <property type="entry name" value="CheW"/>
    <property type="match status" value="1"/>
</dbReference>
<reference evidence="14" key="1">
    <citation type="submission" date="2019-05" db="EMBL/GenBank/DDBJ databases">
        <title>Whole genome sequencing of Pseudanabaena catenata USMAC16.</title>
        <authorList>
            <person name="Khan Z."/>
            <person name="Omar W.M."/>
            <person name="Convey P."/>
            <person name="Merican F."/>
            <person name="Najimudin N."/>
        </authorList>
    </citation>
    <scope>NUCLEOTIDE SEQUENCE</scope>
    <source>
        <strain evidence="14">USMAC16</strain>
    </source>
</reference>
<dbReference type="SMART" id="SM00073">
    <property type="entry name" value="HPT"/>
    <property type="match status" value="1"/>
</dbReference>
<feature type="modified residue" description="Phosphohistidine" evidence="7">
    <location>
        <position position="53"/>
    </location>
</feature>
<dbReference type="InterPro" id="IPR008207">
    <property type="entry name" value="Sig_transdc_His_kin_Hpt_dom"/>
</dbReference>
<feature type="domain" description="CheW-like" evidence="12">
    <location>
        <begin position="685"/>
        <end position="827"/>
    </location>
</feature>
<keyword evidence="15" id="KW-1185">Reference proteome</keyword>
<dbReference type="InterPro" id="IPR004358">
    <property type="entry name" value="Sig_transdc_His_kin-like_C"/>
</dbReference>
<dbReference type="InterPro" id="IPR005467">
    <property type="entry name" value="His_kinase_dom"/>
</dbReference>
<dbReference type="Pfam" id="PF00072">
    <property type="entry name" value="Response_reg"/>
    <property type="match status" value="1"/>
</dbReference>
<dbReference type="RefSeq" id="WP_009626735.1">
    <property type="nucleotide sequence ID" value="NZ_VBTY01000057.1"/>
</dbReference>
<dbReference type="Gene3D" id="2.30.30.40">
    <property type="entry name" value="SH3 Domains"/>
    <property type="match status" value="1"/>
</dbReference>
<dbReference type="EC" id="2.7.13.3" evidence="2"/>
<dbReference type="InterPro" id="IPR011006">
    <property type="entry name" value="CheY-like_superfamily"/>
</dbReference>
<evidence type="ECO:0000256" key="2">
    <source>
        <dbReference type="ARBA" id="ARBA00012438"/>
    </source>
</evidence>
<dbReference type="InterPro" id="IPR002545">
    <property type="entry name" value="CheW-lke_dom"/>
</dbReference>
<evidence type="ECO:0000256" key="6">
    <source>
        <dbReference type="ARBA" id="ARBA00023012"/>
    </source>
</evidence>
<dbReference type="PANTHER" id="PTHR43395:SF1">
    <property type="entry name" value="CHEMOTAXIS PROTEIN CHEA"/>
    <property type="match status" value="1"/>
</dbReference>
<evidence type="ECO:0000256" key="4">
    <source>
        <dbReference type="ARBA" id="ARBA00022679"/>
    </source>
</evidence>
<dbReference type="Pfam" id="PF02518">
    <property type="entry name" value="HATPase_c"/>
    <property type="match status" value="1"/>
</dbReference>
<gene>
    <name evidence="14" type="ORF">FEV09_08765</name>
</gene>
<dbReference type="EMBL" id="VBTY01000057">
    <property type="protein sequence ID" value="MDG3494651.1"/>
    <property type="molecule type" value="Genomic_DNA"/>
</dbReference>